<dbReference type="SUPFAM" id="SSF57756">
    <property type="entry name" value="Retrovirus zinc finger-like domains"/>
    <property type="match status" value="1"/>
</dbReference>
<dbReference type="GO" id="GO:0006508">
    <property type="term" value="P:proteolysis"/>
    <property type="evidence" value="ECO:0007669"/>
    <property type="project" value="InterPro"/>
</dbReference>
<dbReference type="InterPro" id="IPR016139">
    <property type="entry name" value="Ribosome_inactivat_prot_sub2"/>
</dbReference>
<dbReference type="PROSITE" id="PS00141">
    <property type="entry name" value="ASP_PROTEASE"/>
    <property type="match status" value="1"/>
</dbReference>
<dbReference type="InterPro" id="IPR036875">
    <property type="entry name" value="Znf_CCHC_sf"/>
</dbReference>
<evidence type="ECO:0000259" key="4">
    <source>
        <dbReference type="PROSITE" id="PS50158"/>
    </source>
</evidence>
<dbReference type="SMART" id="SM00343">
    <property type="entry name" value="ZnF_C2HC"/>
    <property type="match status" value="1"/>
</dbReference>
<dbReference type="AlphaFoldDB" id="A0A397ITM3"/>
<dbReference type="InterPro" id="IPR001969">
    <property type="entry name" value="Aspartic_peptidase_AS"/>
</dbReference>
<dbReference type="GO" id="GO:0004190">
    <property type="term" value="F:aspartic-type endopeptidase activity"/>
    <property type="evidence" value="ECO:0007669"/>
    <property type="project" value="UniProtKB-KW"/>
</dbReference>
<dbReference type="InterPro" id="IPR021109">
    <property type="entry name" value="Peptidase_aspartic_dom_sf"/>
</dbReference>
<protein>
    <recommendedName>
        <fullName evidence="4">CCHC-type domain-containing protein</fullName>
    </recommendedName>
</protein>
<feature type="region of interest" description="Disordered" evidence="3">
    <location>
        <begin position="445"/>
        <end position="483"/>
    </location>
</feature>
<organism evidence="5 6">
    <name type="scientific">Diversispora epigaea</name>
    <dbReference type="NCBI Taxonomy" id="1348612"/>
    <lineage>
        <taxon>Eukaryota</taxon>
        <taxon>Fungi</taxon>
        <taxon>Fungi incertae sedis</taxon>
        <taxon>Mucoromycota</taxon>
        <taxon>Glomeromycotina</taxon>
        <taxon>Glomeromycetes</taxon>
        <taxon>Diversisporales</taxon>
        <taxon>Diversisporaceae</taxon>
        <taxon>Diversispora</taxon>
    </lineage>
</organism>
<dbReference type="CDD" id="cd00303">
    <property type="entry name" value="retropepsin_like"/>
    <property type="match status" value="1"/>
</dbReference>
<keyword evidence="2" id="KW-0862">Zinc</keyword>
<dbReference type="Gene3D" id="4.10.470.10">
    <property type="entry name" value="Ricin (A Subunit), domain 2"/>
    <property type="match status" value="1"/>
</dbReference>
<feature type="domain" description="CCHC-type" evidence="4">
    <location>
        <begin position="420"/>
        <end position="436"/>
    </location>
</feature>
<dbReference type="PROSITE" id="PS50158">
    <property type="entry name" value="ZF_CCHC"/>
    <property type="match status" value="1"/>
</dbReference>
<evidence type="ECO:0000256" key="1">
    <source>
        <dbReference type="ARBA" id="ARBA00022750"/>
    </source>
</evidence>
<keyword evidence="2" id="KW-0479">Metal-binding</keyword>
<dbReference type="GO" id="GO:0008270">
    <property type="term" value="F:zinc ion binding"/>
    <property type="evidence" value="ECO:0007669"/>
    <property type="project" value="UniProtKB-KW"/>
</dbReference>
<name>A0A397ITM3_9GLOM</name>
<gene>
    <name evidence="5" type="ORF">Glove_149g154</name>
</gene>
<dbReference type="OrthoDB" id="2430591at2759"/>
<keyword evidence="1" id="KW-0064">Aspartyl protease</keyword>
<dbReference type="GO" id="GO:0003676">
    <property type="term" value="F:nucleic acid binding"/>
    <property type="evidence" value="ECO:0007669"/>
    <property type="project" value="InterPro"/>
</dbReference>
<feature type="compositionally biased region" description="Acidic residues" evidence="3">
    <location>
        <begin position="453"/>
        <end position="481"/>
    </location>
</feature>
<keyword evidence="6" id="KW-1185">Reference proteome</keyword>
<keyword evidence="1" id="KW-0645">Protease</keyword>
<evidence type="ECO:0000256" key="2">
    <source>
        <dbReference type="PROSITE-ProRule" id="PRU00047"/>
    </source>
</evidence>
<sequence>MTQRPPQLPAIEIRQNYEDIQKHLGDVRLYFQNRIQVPFSRDAILKKLGLISTSANRLQEIAQNNQPIDQRITQLQNQYDTSQGILNLTRTAFTNEQQERRRIFAKYTKWKNREKNSQQTIINLRQQIFVLQNNPLPNPNMVAIQDVMQTISPRLAILPDYDGQELPHTYYAKLRAINETARPLGVGAFNDAERANVMKSKMTGRFFPVPAQNPYNANANIVTEAEVYNWMQGKYRETMIGNQRASLKVLMSERFTSLDTIDTYEKRIRPYVLGIVDGEVLPYLYDHLPPRLETQIRIANPNTVNDFFTQLRIIWLESGGSTSNFGNEINTSAMAYSIPINQFPQKNIALEKFVDIAIRLGYSGDLSDPIAIHQFVENDLTRNYGRQSNHIKKEPFGQNNNTKKVYTTKKPQKPTKVTYKCSNCGKIGHRKNKCPKLGKKPKKVNYTYQSEPENSDQEDEPIEVLEDEDEENDEEDEESITDTEPQNCFNEVFLESLKYMISELVPHCPKEILIEARVFLNNLFIKMKDQFDSYYGEKYTVKERNKVWEIIAKKYLTIFQPLIEIIKEQTPNSSSHKETNRDYELISSPEKLDNFITLNHAIKVYQGAQIRQNWPNPFEIDFLNIKEPNDVATISCRIGDLIIPHAILDTGADDSLFTDNIPEYLGIKIDTKNVHKLTGAVGDSQSIGTSYNIPISIDSGNDSITVYEKEISVIPTKKDRNGNDISIMILGTKWQHHIGWDPIIYRLIFNLYSVNN</sequence>
<feature type="region of interest" description="Disordered" evidence="3">
    <location>
        <begin position="388"/>
        <end position="411"/>
    </location>
</feature>
<keyword evidence="1" id="KW-0378">Hydrolase</keyword>
<proteinExistence type="predicted"/>
<dbReference type="EMBL" id="PQFF01000140">
    <property type="protein sequence ID" value="RHZ79321.1"/>
    <property type="molecule type" value="Genomic_DNA"/>
</dbReference>
<evidence type="ECO:0000256" key="3">
    <source>
        <dbReference type="SAM" id="MobiDB-lite"/>
    </source>
</evidence>
<dbReference type="STRING" id="1348612.A0A397ITM3"/>
<accession>A0A397ITM3</accession>
<dbReference type="Gene3D" id="2.40.70.10">
    <property type="entry name" value="Acid Proteases"/>
    <property type="match status" value="1"/>
</dbReference>
<evidence type="ECO:0000313" key="5">
    <source>
        <dbReference type="EMBL" id="RHZ79321.1"/>
    </source>
</evidence>
<keyword evidence="2" id="KW-0863">Zinc-finger</keyword>
<dbReference type="Proteomes" id="UP000266861">
    <property type="component" value="Unassembled WGS sequence"/>
</dbReference>
<evidence type="ECO:0000313" key="6">
    <source>
        <dbReference type="Proteomes" id="UP000266861"/>
    </source>
</evidence>
<dbReference type="InterPro" id="IPR001878">
    <property type="entry name" value="Znf_CCHC"/>
</dbReference>
<reference evidence="5 6" key="1">
    <citation type="submission" date="2018-08" db="EMBL/GenBank/DDBJ databases">
        <title>Genome and evolution of the arbuscular mycorrhizal fungus Diversispora epigaea (formerly Glomus versiforme) and its bacterial endosymbionts.</title>
        <authorList>
            <person name="Sun X."/>
            <person name="Fei Z."/>
            <person name="Harrison M."/>
        </authorList>
    </citation>
    <scope>NUCLEOTIDE SEQUENCE [LARGE SCALE GENOMIC DNA]</scope>
    <source>
        <strain evidence="5 6">IT104</strain>
    </source>
</reference>
<comment type="caution">
    <text evidence="5">The sequence shown here is derived from an EMBL/GenBank/DDBJ whole genome shotgun (WGS) entry which is preliminary data.</text>
</comment>